<feature type="transmembrane region" description="Helical" evidence="6">
    <location>
        <begin position="364"/>
        <end position="387"/>
    </location>
</feature>
<feature type="transmembrane region" description="Helical" evidence="6">
    <location>
        <begin position="812"/>
        <end position="836"/>
    </location>
</feature>
<evidence type="ECO:0000313" key="10">
    <source>
        <dbReference type="Proteomes" id="UP000286100"/>
    </source>
</evidence>
<evidence type="ECO:0000256" key="4">
    <source>
        <dbReference type="ARBA" id="ARBA00022989"/>
    </source>
</evidence>
<reference evidence="9 10" key="1">
    <citation type="submission" date="2018-09" db="EMBL/GenBank/DDBJ databases">
        <authorList>
            <person name="Zhu H."/>
        </authorList>
    </citation>
    <scope>NUCLEOTIDE SEQUENCE [LARGE SCALE GENOMIC DNA]</scope>
    <source>
        <strain evidence="9 10">K2R01-6</strain>
    </source>
</reference>
<feature type="transmembrane region" description="Helical" evidence="6">
    <location>
        <begin position="315"/>
        <end position="344"/>
    </location>
</feature>
<keyword evidence="3 6" id="KW-0812">Transmembrane</keyword>
<comment type="caution">
    <text evidence="9">The sequence shown here is derived from an EMBL/GenBank/DDBJ whole genome shotgun (WGS) entry which is preliminary data.</text>
</comment>
<name>A0A418WQZ7_9SPHN</name>
<feature type="domain" description="ABC3 transporter permease C-terminal" evidence="7">
    <location>
        <begin position="727"/>
        <end position="842"/>
    </location>
</feature>
<dbReference type="Pfam" id="PF12704">
    <property type="entry name" value="MacB_PCD"/>
    <property type="match status" value="1"/>
</dbReference>
<feature type="transmembrane region" description="Helical" evidence="6">
    <location>
        <begin position="492"/>
        <end position="513"/>
    </location>
</feature>
<protein>
    <submittedName>
        <fullName evidence="9">ABC transporter permease</fullName>
    </submittedName>
</protein>
<feature type="domain" description="MacB-like periplasmic core" evidence="8">
    <location>
        <begin position="31"/>
        <end position="241"/>
    </location>
</feature>
<feature type="transmembrane region" description="Helical" evidence="6">
    <location>
        <begin position="416"/>
        <end position="435"/>
    </location>
</feature>
<evidence type="ECO:0000256" key="3">
    <source>
        <dbReference type="ARBA" id="ARBA00022692"/>
    </source>
</evidence>
<dbReference type="InterPro" id="IPR003838">
    <property type="entry name" value="ABC3_permease_C"/>
</dbReference>
<dbReference type="GO" id="GO:0005886">
    <property type="term" value="C:plasma membrane"/>
    <property type="evidence" value="ECO:0007669"/>
    <property type="project" value="UniProtKB-SubCell"/>
</dbReference>
<gene>
    <name evidence="9" type="ORF">D3876_05035</name>
</gene>
<keyword evidence="5 6" id="KW-0472">Membrane</keyword>
<dbReference type="AlphaFoldDB" id="A0A418WQZ7"/>
<sequence length="852" mass="88859">MAETAASGGAWRWLIAGEWRAFPVRFLVAGLAIAIGVALAFAVHVINRSAADAFGEAVRSVSGEADLQIRGASTLGFDEGLYPKLIALDGVADASPVVQFRASLGEKGAPITLLGLDIFRVLAVSPSLLGRRQDASAEGRTSTRPTGVDAALDLDALYLSRTAMSRNGLRFGQRVQVRVGARAHIFTVAGDLPGVGDGQAVGMIDISAAQWRFDRLGKLDRVDLKLAKGSSPGAVRQAVEAVLPASARLTDAEGESRRGDSLSRAYRVNLDMLALVALLTGGFLVYSAQSLSVTRRMQQFALLRTLGMQKSALTAQLLGEGAVLGIIGSIAGLALGYLIAGAALKFVGGDLGGGYFGDASPELQFAPTAAMLFLAFGIATAVAGSYAPARQAAGIAPAEALKTAGDPIDPRVSPRWLPAFVLVVAGGAFAFLPAVNRLPLFGYLAVALVLSGGVAAMPWLARTLLKPLARIDTRLPSVELALQRLLGSPSQAATALGGIVASTGLMIAMAVMVTSFRGSVDDWLESFLSADLYVAAASNEALFDAETQKRLAGAPGVAGIAFSKSVPVTLNPELPSVLLVVRPVGGPGYALPLIEEAQGRRAGIRLWLSEPAARLYGVRAGDGFELPVGAERAKGYVAGIWRDYARQQGAIVIDTRDYVALTGDAVRSEAAIELAPGASVAAVRTAIEDRLPPGLAGRVDFVEPGVLRVRALALFDRSFAITYVLEAIAILIGLAGVAATISAQTIARIREFGMLRHIGMTWWQIVAMLATEGALLGLIGIAAGCAVGLALSQILIHVINPQSFNWTMETRIPWTLMLSVAAALIITSAGTAVLAGRRAVSRDAVRAVSEDW</sequence>
<evidence type="ECO:0000259" key="8">
    <source>
        <dbReference type="Pfam" id="PF12704"/>
    </source>
</evidence>
<dbReference type="EMBL" id="QYUM01000002">
    <property type="protein sequence ID" value="RJF93668.1"/>
    <property type="molecule type" value="Genomic_DNA"/>
</dbReference>
<feature type="transmembrane region" description="Helical" evidence="6">
    <location>
        <begin position="272"/>
        <end position="294"/>
    </location>
</feature>
<evidence type="ECO:0000256" key="5">
    <source>
        <dbReference type="ARBA" id="ARBA00023136"/>
    </source>
</evidence>
<dbReference type="RefSeq" id="WP_119760039.1">
    <property type="nucleotide sequence ID" value="NZ_QYUM01000002.1"/>
</dbReference>
<evidence type="ECO:0000256" key="1">
    <source>
        <dbReference type="ARBA" id="ARBA00004651"/>
    </source>
</evidence>
<keyword evidence="4 6" id="KW-1133">Transmembrane helix</keyword>
<dbReference type="OrthoDB" id="343744at2"/>
<dbReference type="Proteomes" id="UP000286100">
    <property type="component" value="Unassembled WGS sequence"/>
</dbReference>
<evidence type="ECO:0000256" key="2">
    <source>
        <dbReference type="ARBA" id="ARBA00022475"/>
    </source>
</evidence>
<evidence type="ECO:0000256" key="6">
    <source>
        <dbReference type="SAM" id="Phobius"/>
    </source>
</evidence>
<dbReference type="InterPro" id="IPR038766">
    <property type="entry name" value="Membrane_comp_ABC_pdt"/>
</dbReference>
<comment type="subcellular location">
    <subcellularLocation>
        <location evidence="1">Cell membrane</location>
        <topology evidence="1">Multi-pass membrane protein</topology>
    </subcellularLocation>
</comment>
<organism evidence="9 10">
    <name type="scientific">Sphingomonas cavernae</name>
    <dbReference type="NCBI Taxonomy" id="2320861"/>
    <lineage>
        <taxon>Bacteria</taxon>
        <taxon>Pseudomonadati</taxon>
        <taxon>Pseudomonadota</taxon>
        <taxon>Alphaproteobacteria</taxon>
        <taxon>Sphingomonadales</taxon>
        <taxon>Sphingomonadaceae</taxon>
        <taxon>Sphingomonas</taxon>
    </lineage>
</organism>
<feature type="domain" description="ABC3 transporter permease C-terminal" evidence="7">
    <location>
        <begin position="273"/>
        <end position="396"/>
    </location>
</feature>
<keyword evidence="10" id="KW-1185">Reference proteome</keyword>
<dbReference type="PANTHER" id="PTHR30287">
    <property type="entry name" value="MEMBRANE COMPONENT OF PREDICTED ABC SUPERFAMILY METABOLITE UPTAKE TRANSPORTER"/>
    <property type="match status" value="1"/>
</dbReference>
<dbReference type="Pfam" id="PF02687">
    <property type="entry name" value="FtsX"/>
    <property type="match status" value="2"/>
</dbReference>
<evidence type="ECO:0000313" key="9">
    <source>
        <dbReference type="EMBL" id="RJF93668.1"/>
    </source>
</evidence>
<evidence type="ECO:0000259" key="7">
    <source>
        <dbReference type="Pfam" id="PF02687"/>
    </source>
</evidence>
<feature type="transmembrane region" description="Helical" evidence="6">
    <location>
        <begin position="26"/>
        <end position="46"/>
    </location>
</feature>
<accession>A0A418WQZ7</accession>
<dbReference type="PANTHER" id="PTHR30287:SF2">
    <property type="entry name" value="BLL1001 PROTEIN"/>
    <property type="match status" value="1"/>
</dbReference>
<feature type="transmembrane region" description="Helical" evidence="6">
    <location>
        <begin position="720"/>
        <end position="741"/>
    </location>
</feature>
<feature type="transmembrane region" description="Helical" evidence="6">
    <location>
        <begin position="441"/>
        <end position="461"/>
    </location>
</feature>
<dbReference type="InterPro" id="IPR025857">
    <property type="entry name" value="MacB_PCD"/>
</dbReference>
<proteinExistence type="predicted"/>
<keyword evidence="2" id="KW-1003">Cell membrane</keyword>
<feature type="transmembrane region" description="Helical" evidence="6">
    <location>
        <begin position="762"/>
        <end position="792"/>
    </location>
</feature>